<feature type="chain" id="PRO_5043012781" evidence="7">
    <location>
        <begin position="23"/>
        <end position="197"/>
    </location>
</feature>
<evidence type="ECO:0000256" key="2">
    <source>
        <dbReference type="ARBA" id="ARBA00022729"/>
    </source>
</evidence>
<evidence type="ECO:0000313" key="10">
    <source>
        <dbReference type="EMBL" id="KAK6775734.1"/>
    </source>
</evidence>
<dbReference type="PROSITE" id="PS51203">
    <property type="entry name" value="CS"/>
    <property type="match status" value="1"/>
</dbReference>
<evidence type="ECO:0000256" key="5">
    <source>
        <dbReference type="PROSITE-ProRule" id="PRU00285"/>
    </source>
</evidence>
<dbReference type="InterPro" id="IPR008978">
    <property type="entry name" value="HSP20-like_chaperone"/>
</dbReference>
<comment type="caution">
    <text evidence="10">The sequence shown here is derived from an EMBL/GenBank/DDBJ whole genome shotgun (WGS) entry which is preliminary data.</text>
</comment>
<dbReference type="AlphaFoldDB" id="A0AAN8Y1E6"/>
<feature type="domain" description="CS" evidence="9">
    <location>
        <begin position="71"/>
        <end position="180"/>
    </location>
</feature>
<reference evidence="10 11" key="1">
    <citation type="submission" date="2024-02" db="EMBL/GenBank/DDBJ databases">
        <title>de novo genome assembly of Solanum bulbocastanum strain 11H21.</title>
        <authorList>
            <person name="Hosaka A.J."/>
        </authorList>
    </citation>
    <scope>NUCLEOTIDE SEQUENCE [LARGE SCALE GENOMIC DNA]</scope>
    <source>
        <tissue evidence="10">Young leaves</tissue>
    </source>
</reference>
<evidence type="ECO:0000256" key="6">
    <source>
        <dbReference type="RuleBase" id="RU003616"/>
    </source>
</evidence>
<keyword evidence="11" id="KW-1185">Reference proteome</keyword>
<dbReference type="Pfam" id="PF00011">
    <property type="entry name" value="HSP20"/>
    <property type="match status" value="1"/>
</dbReference>
<dbReference type="GO" id="GO:0009408">
    <property type="term" value="P:response to heat"/>
    <property type="evidence" value="ECO:0007669"/>
    <property type="project" value="UniProtKB-ARBA"/>
</dbReference>
<dbReference type="FunFam" id="2.60.40.790:FF:000035">
    <property type="entry name" value="22.0 kDa heat shock protein"/>
    <property type="match status" value="1"/>
</dbReference>
<feature type="domain" description="SHSP" evidence="8">
    <location>
        <begin position="67"/>
        <end position="185"/>
    </location>
</feature>
<evidence type="ECO:0000256" key="1">
    <source>
        <dbReference type="ARBA" id="ARBA00004240"/>
    </source>
</evidence>
<dbReference type="Gene3D" id="2.60.40.790">
    <property type="match status" value="1"/>
</dbReference>
<dbReference type="InterPro" id="IPR007052">
    <property type="entry name" value="CS_dom"/>
</dbReference>
<comment type="subcellular location">
    <subcellularLocation>
        <location evidence="1">Endoplasmic reticulum</location>
    </subcellularLocation>
</comment>
<dbReference type="SUPFAM" id="SSF49764">
    <property type="entry name" value="HSP20-like chaperones"/>
    <property type="match status" value="1"/>
</dbReference>
<dbReference type="CDD" id="cd06472">
    <property type="entry name" value="ACD_ScHsp26_like"/>
    <property type="match status" value="1"/>
</dbReference>
<evidence type="ECO:0000259" key="9">
    <source>
        <dbReference type="PROSITE" id="PS51203"/>
    </source>
</evidence>
<evidence type="ECO:0000256" key="7">
    <source>
        <dbReference type="SAM" id="SignalP"/>
    </source>
</evidence>
<protein>
    <submittedName>
        <fullName evidence="10">Uncharacterized protein</fullName>
    </submittedName>
</protein>
<sequence>MRFVSKLTFLIISIGCIFQVSSLGTDGSSLLPLILDQMIGSNAANIFLDPFKVLEQKPFGLETREENTLPLSVARVDWKETAEGHVISIDVPGLRKDDIKIEIEENRVLRVSGERKQEEEKNDEQNHWHCVERSYGKFWRQFRLPENADIDTMKAKLENGVLTISFAKLSADRIKGPKVVSIESKQEAKESSVREEL</sequence>
<keyword evidence="3" id="KW-0256">Endoplasmic reticulum</keyword>
<evidence type="ECO:0000256" key="4">
    <source>
        <dbReference type="ARBA" id="ARBA00023016"/>
    </source>
</evidence>
<gene>
    <name evidence="10" type="ORF">RDI58_026735</name>
</gene>
<accession>A0AAN8Y1E6</accession>
<evidence type="ECO:0000259" key="8">
    <source>
        <dbReference type="PROSITE" id="PS01031"/>
    </source>
</evidence>
<evidence type="ECO:0000256" key="3">
    <source>
        <dbReference type="ARBA" id="ARBA00022824"/>
    </source>
</evidence>
<keyword evidence="2 7" id="KW-0732">Signal</keyword>
<dbReference type="InterPro" id="IPR031107">
    <property type="entry name" value="Small_HSP"/>
</dbReference>
<evidence type="ECO:0000313" key="11">
    <source>
        <dbReference type="Proteomes" id="UP001371456"/>
    </source>
</evidence>
<dbReference type="PROSITE" id="PS01031">
    <property type="entry name" value="SHSP"/>
    <property type="match status" value="1"/>
</dbReference>
<dbReference type="PANTHER" id="PTHR11527">
    <property type="entry name" value="HEAT-SHOCK PROTEIN 20 FAMILY MEMBER"/>
    <property type="match status" value="1"/>
</dbReference>
<comment type="similarity">
    <text evidence="5 6">Belongs to the small heat shock protein (HSP20) family.</text>
</comment>
<dbReference type="GO" id="GO:0005783">
    <property type="term" value="C:endoplasmic reticulum"/>
    <property type="evidence" value="ECO:0007669"/>
    <property type="project" value="UniProtKB-SubCell"/>
</dbReference>
<proteinExistence type="inferred from homology"/>
<keyword evidence="4" id="KW-0346">Stress response</keyword>
<name>A0AAN8Y1E6_SOLBU</name>
<dbReference type="InterPro" id="IPR002068">
    <property type="entry name" value="A-crystallin/Hsp20_dom"/>
</dbReference>
<feature type="signal peptide" evidence="7">
    <location>
        <begin position="1"/>
        <end position="22"/>
    </location>
</feature>
<dbReference type="Proteomes" id="UP001371456">
    <property type="component" value="Unassembled WGS sequence"/>
</dbReference>
<organism evidence="10 11">
    <name type="scientific">Solanum bulbocastanum</name>
    <name type="common">Wild potato</name>
    <dbReference type="NCBI Taxonomy" id="147425"/>
    <lineage>
        <taxon>Eukaryota</taxon>
        <taxon>Viridiplantae</taxon>
        <taxon>Streptophyta</taxon>
        <taxon>Embryophyta</taxon>
        <taxon>Tracheophyta</taxon>
        <taxon>Spermatophyta</taxon>
        <taxon>Magnoliopsida</taxon>
        <taxon>eudicotyledons</taxon>
        <taxon>Gunneridae</taxon>
        <taxon>Pentapetalae</taxon>
        <taxon>asterids</taxon>
        <taxon>lamiids</taxon>
        <taxon>Solanales</taxon>
        <taxon>Solanaceae</taxon>
        <taxon>Solanoideae</taxon>
        <taxon>Solaneae</taxon>
        <taxon>Solanum</taxon>
    </lineage>
</organism>
<dbReference type="EMBL" id="JBANQN010000011">
    <property type="protein sequence ID" value="KAK6775734.1"/>
    <property type="molecule type" value="Genomic_DNA"/>
</dbReference>